<dbReference type="InterPro" id="IPR052064">
    <property type="entry name" value="Mito_IMP1_subunit"/>
</dbReference>
<dbReference type="GO" id="GO:0004252">
    <property type="term" value="F:serine-type endopeptidase activity"/>
    <property type="evidence" value="ECO:0007669"/>
    <property type="project" value="InterPro"/>
</dbReference>
<dbReference type="InterPro" id="IPR014124">
    <property type="entry name" value="Pept_S26A_Sod_Ni_maturase"/>
</dbReference>
<evidence type="ECO:0000259" key="4">
    <source>
        <dbReference type="Pfam" id="PF00717"/>
    </source>
</evidence>
<comment type="subcellular location">
    <subcellularLocation>
        <location evidence="1">Endomembrane system</location>
    </subcellularLocation>
</comment>
<dbReference type="Gene3D" id="2.10.109.10">
    <property type="entry name" value="Umud Fragment, subunit A"/>
    <property type="match status" value="1"/>
</dbReference>
<evidence type="ECO:0000256" key="3">
    <source>
        <dbReference type="ARBA" id="ARBA00023136"/>
    </source>
</evidence>
<dbReference type="CDD" id="cd06530">
    <property type="entry name" value="S26_SPase_I"/>
    <property type="match status" value="1"/>
</dbReference>
<dbReference type="SUPFAM" id="SSF51306">
    <property type="entry name" value="LexA/Signal peptidase"/>
    <property type="match status" value="1"/>
</dbReference>
<dbReference type="InterPro" id="IPR019533">
    <property type="entry name" value="Peptidase_S26"/>
</dbReference>
<name>A0A941EBR6_9ACTN</name>
<keyword evidence="3" id="KW-0472">Membrane</keyword>
<dbReference type="AlphaFoldDB" id="A0A941EBR6"/>
<dbReference type="InterPro" id="IPR036286">
    <property type="entry name" value="LexA/Signal_pep-like_sf"/>
</dbReference>
<dbReference type="Proteomes" id="UP000676325">
    <property type="component" value="Unassembled WGS sequence"/>
</dbReference>
<evidence type="ECO:0000313" key="5">
    <source>
        <dbReference type="EMBL" id="MBR7829865.1"/>
    </source>
</evidence>
<keyword evidence="2" id="KW-0378">Hydrolase</keyword>
<keyword evidence="6" id="KW-1185">Reference proteome</keyword>
<dbReference type="PANTHER" id="PTHR12383">
    <property type="entry name" value="PROTEASE FAMILY S26 MITOCHONDRIAL INNER MEMBRANE PROTEASE-RELATED"/>
    <property type="match status" value="1"/>
</dbReference>
<sequence length="98" mass="10901">MLGVAVVKGPSMVPTYYDGDRLLVRYGARVRAGDVVLARDPRLPERILVKRAARRESGGWWLLADNTYAPGDSRQFGAVPDGLVIARVLLRLRKAKRN</sequence>
<evidence type="ECO:0000256" key="1">
    <source>
        <dbReference type="ARBA" id="ARBA00004308"/>
    </source>
</evidence>
<dbReference type="NCBIfam" id="TIGR02754">
    <property type="entry name" value="sod_Ni_protease"/>
    <property type="match status" value="1"/>
</dbReference>
<dbReference type="GO" id="GO:0012505">
    <property type="term" value="C:endomembrane system"/>
    <property type="evidence" value="ECO:0007669"/>
    <property type="project" value="UniProtKB-SubCell"/>
</dbReference>
<dbReference type="PANTHER" id="PTHR12383:SF16">
    <property type="entry name" value="MITOCHONDRIAL INNER MEMBRANE PROTEASE SUBUNIT 1"/>
    <property type="match status" value="1"/>
</dbReference>
<organism evidence="5 6">
    <name type="scientific">Actinospica acidithermotolerans</name>
    <dbReference type="NCBI Taxonomy" id="2828514"/>
    <lineage>
        <taxon>Bacteria</taxon>
        <taxon>Bacillati</taxon>
        <taxon>Actinomycetota</taxon>
        <taxon>Actinomycetes</taxon>
        <taxon>Catenulisporales</taxon>
        <taxon>Actinospicaceae</taxon>
        <taxon>Actinospica</taxon>
    </lineage>
</organism>
<dbReference type="EMBL" id="JAGSOH010000103">
    <property type="protein sequence ID" value="MBR7829865.1"/>
    <property type="molecule type" value="Genomic_DNA"/>
</dbReference>
<evidence type="ECO:0000313" key="6">
    <source>
        <dbReference type="Proteomes" id="UP000676325"/>
    </source>
</evidence>
<proteinExistence type="predicted"/>
<evidence type="ECO:0000256" key="2">
    <source>
        <dbReference type="ARBA" id="ARBA00022801"/>
    </source>
</evidence>
<dbReference type="RefSeq" id="WP_212520994.1">
    <property type="nucleotide sequence ID" value="NZ_JAGSOH010000103.1"/>
</dbReference>
<dbReference type="GO" id="GO:0006465">
    <property type="term" value="P:signal peptide processing"/>
    <property type="evidence" value="ECO:0007669"/>
    <property type="project" value="InterPro"/>
</dbReference>
<feature type="domain" description="Peptidase S24/S26A/S26B/S26C" evidence="4">
    <location>
        <begin position="4"/>
        <end position="69"/>
    </location>
</feature>
<accession>A0A941EBR6</accession>
<keyword evidence="5" id="KW-0645">Protease</keyword>
<reference evidence="5" key="1">
    <citation type="submission" date="2021-04" db="EMBL/GenBank/DDBJ databases">
        <title>Genome based classification of Actinospica acidithermotolerans sp. nov., an actinobacterium isolated from an Indonesian hot spring.</title>
        <authorList>
            <person name="Kusuma A.B."/>
            <person name="Putra K.E."/>
            <person name="Nafisah S."/>
            <person name="Loh J."/>
            <person name="Nouioui I."/>
            <person name="Goodfellow M."/>
        </authorList>
    </citation>
    <scope>NUCLEOTIDE SEQUENCE</scope>
    <source>
        <strain evidence="5">MGRD01-02</strain>
    </source>
</reference>
<dbReference type="InterPro" id="IPR015927">
    <property type="entry name" value="Peptidase_S24_S26A/B/C"/>
</dbReference>
<protein>
    <submittedName>
        <fullName evidence="5">Nickel-type superoxide dismutase maturation protease</fullName>
    </submittedName>
</protein>
<gene>
    <name evidence="5" type="primary">sodX</name>
    <name evidence="5" type="ORF">KDK95_26405</name>
</gene>
<dbReference type="Pfam" id="PF00717">
    <property type="entry name" value="Peptidase_S24"/>
    <property type="match status" value="1"/>
</dbReference>
<comment type="caution">
    <text evidence="5">The sequence shown here is derived from an EMBL/GenBank/DDBJ whole genome shotgun (WGS) entry which is preliminary data.</text>
</comment>